<feature type="domain" description="PDZ" evidence="4">
    <location>
        <begin position="38"/>
        <end position="88"/>
    </location>
</feature>
<dbReference type="GeneTree" id="ENSGT00950000182849"/>
<evidence type="ECO:0000259" key="4">
    <source>
        <dbReference type="PROSITE" id="PS50106"/>
    </source>
</evidence>
<dbReference type="PROSITE" id="PS50106">
    <property type="entry name" value="PDZ"/>
    <property type="match status" value="3"/>
</dbReference>
<dbReference type="GO" id="GO:0043495">
    <property type="term" value="F:protein-membrane adaptor activity"/>
    <property type="evidence" value="ECO:0007669"/>
    <property type="project" value="TreeGrafter"/>
</dbReference>
<dbReference type="STRING" id="61819.ENSACIP00000021937"/>
<keyword evidence="2" id="KW-1003">Cell membrane</keyword>
<comment type="subcellular location">
    <subcellularLocation>
        <location evidence="1">Cell membrane</location>
    </subcellularLocation>
</comment>
<dbReference type="Pfam" id="PF00595">
    <property type="entry name" value="PDZ"/>
    <property type="match status" value="2"/>
</dbReference>
<keyword evidence="3" id="KW-0677">Repeat</keyword>
<dbReference type="GO" id="GO:0005102">
    <property type="term" value="F:signaling receptor binding"/>
    <property type="evidence" value="ECO:0007669"/>
    <property type="project" value="TreeGrafter"/>
</dbReference>
<keyword evidence="2" id="KW-0472">Membrane</keyword>
<evidence type="ECO:0000256" key="2">
    <source>
        <dbReference type="ARBA" id="ARBA00022475"/>
    </source>
</evidence>
<evidence type="ECO:0000256" key="3">
    <source>
        <dbReference type="ARBA" id="ARBA00022737"/>
    </source>
</evidence>
<dbReference type="Gene3D" id="2.30.42.10">
    <property type="match status" value="3"/>
</dbReference>
<evidence type="ECO:0000313" key="6">
    <source>
        <dbReference type="Proteomes" id="UP000261340"/>
    </source>
</evidence>
<reference evidence="5" key="1">
    <citation type="submission" date="2025-08" db="UniProtKB">
        <authorList>
            <consortium name="Ensembl"/>
        </authorList>
    </citation>
    <scope>IDENTIFICATION</scope>
</reference>
<feature type="domain" description="PDZ" evidence="4">
    <location>
        <begin position="249"/>
        <end position="333"/>
    </location>
</feature>
<evidence type="ECO:0000313" key="5">
    <source>
        <dbReference type="Ensembl" id="ENSACIP00000021937.1"/>
    </source>
</evidence>
<evidence type="ECO:0000256" key="1">
    <source>
        <dbReference type="ARBA" id="ARBA00004236"/>
    </source>
</evidence>
<dbReference type="Ensembl" id="ENSACIT00000022514.1">
    <property type="protein sequence ID" value="ENSACIP00000021937.1"/>
    <property type="gene ID" value="ENSACIG00000017052.1"/>
</dbReference>
<dbReference type="SMART" id="SM00228">
    <property type="entry name" value="PDZ"/>
    <property type="match status" value="3"/>
</dbReference>
<dbReference type="PANTHER" id="PTHR14191:SF20">
    <property type="entry name" value="NA(+)_H(+) EXCHANGE REGULATORY COFACTOR NHE-RF4"/>
    <property type="match status" value="1"/>
</dbReference>
<feature type="domain" description="PDZ" evidence="4">
    <location>
        <begin position="141"/>
        <end position="221"/>
    </location>
</feature>
<dbReference type="InterPro" id="IPR041489">
    <property type="entry name" value="PDZ_6"/>
</dbReference>
<proteinExistence type="predicted"/>
<organism evidence="5 6">
    <name type="scientific">Amphilophus citrinellus</name>
    <name type="common">Midas cichlid</name>
    <name type="synonym">Cichlasoma citrinellum</name>
    <dbReference type="NCBI Taxonomy" id="61819"/>
    <lineage>
        <taxon>Eukaryota</taxon>
        <taxon>Metazoa</taxon>
        <taxon>Chordata</taxon>
        <taxon>Craniata</taxon>
        <taxon>Vertebrata</taxon>
        <taxon>Euteleostomi</taxon>
        <taxon>Actinopterygii</taxon>
        <taxon>Neopterygii</taxon>
        <taxon>Teleostei</taxon>
        <taxon>Neoteleostei</taxon>
        <taxon>Acanthomorphata</taxon>
        <taxon>Ovalentaria</taxon>
        <taxon>Cichlomorphae</taxon>
        <taxon>Cichliformes</taxon>
        <taxon>Cichlidae</taxon>
        <taxon>New World cichlids</taxon>
        <taxon>Cichlasomatinae</taxon>
        <taxon>Heroini</taxon>
        <taxon>Amphilophus</taxon>
    </lineage>
</organism>
<dbReference type="AlphaFoldDB" id="A0A3Q0SFZ4"/>
<dbReference type="Pfam" id="PF17820">
    <property type="entry name" value="PDZ_6"/>
    <property type="match status" value="1"/>
</dbReference>
<dbReference type="GO" id="GO:0016324">
    <property type="term" value="C:apical plasma membrane"/>
    <property type="evidence" value="ECO:0007669"/>
    <property type="project" value="TreeGrafter"/>
</dbReference>
<reference evidence="5" key="2">
    <citation type="submission" date="2025-09" db="UniProtKB">
        <authorList>
            <consortium name="Ensembl"/>
        </authorList>
    </citation>
    <scope>IDENTIFICATION</scope>
</reference>
<dbReference type="InterPro" id="IPR036034">
    <property type="entry name" value="PDZ_sf"/>
</dbReference>
<name>A0A3Q0SFZ4_AMPCI</name>
<dbReference type="InterPro" id="IPR001478">
    <property type="entry name" value="PDZ"/>
</dbReference>
<dbReference type="OMA" id="CMVPRLC"/>
<sequence length="500" mass="56151">FNSVAVLNTITITAQQSRIDNPALVLTDDPDPSTVPRLCQLKRAEGQSFGFHLRMDPNSQGFEITDLDPWSPAEYSGLREGDRVLEVNEEYVVNMDFYRVSMKNQILLMSFFAFLQALSTGVDLEFLARATKGDYWSRPRLCHIRKHPEHDLGMTIIPVDGIFYAIVTISTDGPAEKAGICNGDRLIWINGVTVSTLRHSALTRTVNKSGDSVTVLVIDSDSESCYIRRKIPIIPLVAQSCNLPHTPKTMNLVKGSDGYGFLLRQEKLACIRQKVHVLREVDVGSPAEGAGMEDGDLLLAVNWEPVESMEHEDIVRKIRESGDKVSLIAISIPGRDFYREASTHISIQSHNYTVTHSVSGCELISVLLQLGISPLLFYEECSHHCIKNWEEALLRKTTKFNQDRKEADSGFHSDCVPEQPGTETMQVGSQYLSYICEKVVVYVCEMVMDIFFSNGYNFICENKMTLLLVEVKGIWLNRALTLSQPGYSAEKKPVLIFFKQ</sequence>
<dbReference type="Proteomes" id="UP000261340">
    <property type="component" value="Unplaced"/>
</dbReference>
<protein>
    <recommendedName>
        <fullName evidence="4">PDZ domain-containing protein</fullName>
    </recommendedName>
</protein>
<dbReference type="CDD" id="cd06768">
    <property type="entry name" value="PDZ_NHERF-like"/>
    <property type="match status" value="1"/>
</dbReference>
<dbReference type="GO" id="GO:0072659">
    <property type="term" value="P:protein localization to plasma membrane"/>
    <property type="evidence" value="ECO:0007669"/>
    <property type="project" value="TreeGrafter"/>
</dbReference>
<accession>A0A3Q0SFZ4</accession>
<keyword evidence="6" id="KW-1185">Reference proteome</keyword>
<dbReference type="SUPFAM" id="SSF50156">
    <property type="entry name" value="PDZ domain-like"/>
    <property type="match status" value="3"/>
</dbReference>
<dbReference type="InterPro" id="IPR051067">
    <property type="entry name" value="NHER"/>
</dbReference>
<dbReference type="PANTHER" id="PTHR14191">
    <property type="entry name" value="PDZ DOMAIN CONTAINING PROTEIN"/>
    <property type="match status" value="1"/>
</dbReference>